<sequence>MGLGIIALIIGLGAAGAGAYVGFATNGLPVALPGSLAGSSPETIAIVMLISGAITMVLGAVSIFRANEY</sequence>
<dbReference type="AlphaFoldDB" id="A0A848ECD3"/>
<dbReference type="RefSeq" id="WP_170054381.1">
    <property type="nucleotide sequence ID" value="NZ_JABBKX010000003.1"/>
</dbReference>
<keyword evidence="1" id="KW-0472">Membrane</keyword>
<gene>
    <name evidence="2" type="ORF">GWK16_13025</name>
</gene>
<organism evidence="2 3">
    <name type="scientific">Neoroseomonas marina</name>
    <dbReference type="NCBI Taxonomy" id="1232220"/>
    <lineage>
        <taxon>Bacteria</taxon>
        <taxon>Pseudomonadati</taxon>
        <taxon>Pseudomonadota</taxon>
        <taxon>Alphaproteobacteria</taxon>
        <taxon>Acetobacterales</taxon>
        <taxon>Acetobacteraceae</taxon>
        <taxon>Neoroseomonas</taxon>
    </lineage>
</organism>
<accession>A0A848ECD3</accession>
<feature type="transmembrane region" description="Helical" evidence="1">
    <location>
        <begin position="43"/>
        <end position="64"/>
    </location>
</feature>
<protein>
    <submittedName>
        <fullName evidence="2">Uncharacterized protein</fullName>
    </submittedName>
</protein>
<keyword evidence="1" id="KW-1133">Transmembrane helix</keyword>
<name>A0A848ECD3_9PROT</name>
<comment type="caution">
    <text evidence="2">The sequence shown here is derived from an EMBL/GenBank/DDBJ whole genome shotgun (WGS) entry which is preliminary data.</text>
</comment>
<evidence type="ECO:0000256" key="1">
    <source>
        <dbReference type="SAM" id="Phobius"/>
    </source>
</evidence>
<evidence type="ECO:0000313" key="2">
    <source>
        <dbReference type="EMBL" id="NMJ42171.1"/>
    </source>
</evidence>
<proteinExistence type="predicted"/>
<dbReference type="EMBL" id="JABBKX010000003">
    <property type="protein sequence ID" value="NMJ42171.1"/>
    <property type="molecule type" value="Genomic_DNA"/>
</dbReference>
<dbReference type="Proteomes" id="UP000548582">
    <property type="component" value="Unassembled WGS sequence"/>
</dbReference>
<keyword evidence="1" id="KW-0812">Transmembrane</keyword>
<reference evidence="2 3" key="1">
    <citation type="submission" date="2020-03" db="EMBL/GenBank/DDBJ databases">
        <authorList>
            <person name="Sun Q."/>
        </authorList>
    </citation>
    <scope>NUCLEOTIDE SEQUENCE [LARGE SCALE GENOMIC DNA]</scope>
    <source>
        <strain evidence="2 3">JC162</strain>
    </source>
</reference>
<keyword evidence="3" id="KW-1185">Reference proteome</keyword>
<evidence type="ECO:0000313" key="3">
    <source>
        <dbReference type="Proteomes" id="UP000548582"/>
    </source>
</evidence>